<keyword evidence="1" id="KW-0472">Membrane</keyword>
<dbReference type="InterPro" id="IPR009339">
    <property type="entry name" value="DUF998"/>
</dbReference>
<gene>
    <name evidence="2" type="ORF">EK0264_02060</name>
</gene>
<dbReference type="Pfam" id="PF06197">
    <property type="entry name" value="DUF998"/>
    <property type="match status" value="1"/>
</dbReference>
<proteinExistence type="predicted"/>
<keyword evidence="1" id="KW-0812">Transmembrane</keyword>
<feature type="transmembrane region" description="Helical" evidence="1">
    <location>
        <begin position="73"/>
        <end position="95"/>
    </location>
</feature>
<reference evidence="2 3" key="1">
    <citation type="journal article" date="2018" name="Int. J. Syst. Evol. Microbiol.">
        <title>Epidermidibacterium keratini gen. nov., sp. nov., a member of the family Sporichthyaceae, isolated from keratin epidermis.</title>
        <authorList>
            <person name="Lee D.G."/>
            <person name="Trujillo M.E."/>
            <person name="Kang S."/>
            <person name="Nam J.J."/>
            <person name="Kim Y.J."/>
        </authorList>
    </citation>
    <scope>NUCLEOTIDE SEQUENCE [LARGE SCALE GENOMIC DNA]</scope>
    <source>
        <strain evidence="2 3">EPI-7</strain>
    </source>
</reference>
<protein>
    <submittedName>
        <fullName evidence="2">DUF998 domain-containing protein</fullName>
    </submittedName>
</protein>
<keyword evidence="1" id="KW-1133">Transmembrane helix</keyword>
<dbReference type="KEGG" id="eke:EK0264_02060"/>
<evidence type="ECO:0000313" key="2">
    <source>
        <dbReference type="EMBL" id="QHB99191.1"/>
    </source>
</evidence>
<feature type="transmembrane region" description="Helical" evidence="1">
    <location>
        <begin position="204"/>
        <end position="223"/>
    </location>
</feature>
<dbReference type="AlphaFoldDB" id="A0A7L4YJA8"/>
<accession>A0A7L4YJA8</accession>
<feature type="transmembrane region" description="Helical" evidence="1">
    <location>
        <begin position="172"/>
        <end position="192"/>
    </location>
</feature>
<evidence type="ECO:0000313" key="3">
    <source>
        <dbReference type="Proteomes" id="UP000463857"/>
    </source>
</evidence>
<organism evidence="2 3">
    <name type="scientific">Epidermidibacterium keratini</name>
    <dbReference type="NCBI Taxonomy" id="1891644"/>
    <lineage>
        <taxon>Bacteria</taxon>
        <taxon>Bacillati</taxon>
        <taxon>Actinomycetota</taxon>
        <taxon>Actinomycetes</taxon>
        <taxon>Sporichthyales</taxon>
        <taxon>Sporichthyaceae</taxon>
        <taxon>Epidermidibacterium</taxon>
    </lineage>
</organism>
<dbReference type="InParanoid" id="A0A7L4YJA8"/>
<feature type="transmembrane region" description="Helical" evidence="1">
    <location>
        <begin position="107"/>
        <end position="124"/>
    </location>
</feature>
<evidence type="ECO:0000256" key="1">
    <source>
        <dbReference type="SAM" id="Phobius"/>
    </source>
</evidence>
<dbReference type="RefSeq" id="WP_159542426.1">
    <property type="nucleotide sequence ID" value="NZ_CP047156.1"/>
</dbReference>
<dbReference type="OrthoDB" id="2294590at2"/>
<name>A0A7L4YJA8_9ACTN</name>
<sequence length="235" mass="24561">MSPTSPATRPATMTDRRTALGAWLLVATVQYLIAEAVTAVSWSPVGYSYARNYISDLGVPECLTLDRTVCSPLWFVMDASFVVQGIITFVALVLLARLVPRGWRIPVVGLGVIYCVGIVIVGLFPGSTAEVIGGSAFRATMHSLGALLAILGGNVWALVAGVALLPRWRGWALCSILLGVFGIAAGIISTRTDLGLGVGGIERLAVYPIIGWLILTGAALLAARRTGATGGRAGR</sequence>
<dbReference type="Proteomes" id="UP000463857">
    <property type="component" value="Chromosome"/>
</dbReference>
<feature type="transmembrane region" description="Helical" evidence="1">
    <location>
        <begin position="144"/>
        <end position="165"/>
    </location>
</feature>
<keyword evidence="3" id="KW-1185">Reference proteome</keyword>
<dbReference type="EMBL" id="CP047156">
    <property type="protein sequence ID" value="QHB99191.1"/>
    <property type="molecule type" value="Genomic_DNA"/>
</dbReference>